<dbReference type="GO" id="GO:0003677">
    <property type="term" value="F:DNA binding"/>
    <property type="evidence" value="ECO:0007669"/>
    <property type="project" value="UniProtKB-KW"/>
</dbReference>
<name>A0ABP9HSF6_9ACTN</name>
<dbReference type="SUPFAM" id="SSF47413">
    <property type="entry name" value="lambda repressor-like DNA-binding domains"/>
    <property type="match status" value="1"/>
</dbReference>
<proteinExistence type="predicted"/>
<keyword evidence="6" id="KW-1185">Reference proteome</keyword>
<dbReference type="Pfam" id="PF13377">
    <property type="entry name" value="Peripla_BP_3"/>
    <property type="match status" value="1"/>
</dbReference>
<dbReference type="CDD" id="cd01392">
    <property type="entry name" value="HTH_LacI"/>
    <property type="match status" value="1"/>
</dbReference>
<comment type="caution">
    <text evidence="5">The sequence shown here is derived from an EMBL/GenBank/DDBJ whole genome shotgun (WGS) entry which is preliminary data.</text>
</comment>
<dbReference type="Proteomes" id="UP001500466">
    <property type="component" value="Unassembled WGS sequence"/>
</dbReference>
<dbReference type="Gene3D" id="3.40.50.2300">
    <property type="match status" value="2"/>
</dbReference>
<gene>
    <name evidence="5" type="ORF">GCM10023205_50080</name>
</gene>
<dbReference type="Gene3D" id="1.10.260.40">
    <property type="entry name" value="lambda repressor-like DNA-binding domains"/>
    <property type="match status" value="1"/>
</dbReference>
<protein>
    <submittedName>
        <fullName evidence="5">LacI family DNA-binding transcriptional regulator</fullName>
    </submittedName>
</protein>
<sequence>MNMSESAAKPPTSADVARLAGVSRSTVSYVLNSPPGARVSAETRERVLKAVRELGYAPSAPARSLRSGNSDVVLFPLPLQPMGQLLETFIDELTEALRRQELSLLIHADRYARGADAARAWAALRPLAVLAESARLTDGAVQVLRRAGVRAIFAWGREEHPGVPTAIFDNRDSGAVAIRHLIGNGHRRIACLVPAGPLAALGADRWEGAKGAADEAGIQLRRVDVGYVREDILQVVRGWQRETDPPTAVFANNDDFALMIISALRECGWSVPDDMAVVGADDLPFCDLVWPRLTSVAMHTRTMGGGAADALTALMENKPYKHRDHMVVHPRVVVRESG</sequence>
<dbReference type="SUPFAM" id="SSF53822">
    <property type="entry name" value="Periplasmic binding protein-like I"/>
    <property type="match status" value="1"/>
</dbReference>
<dbReference type="PANTHER" id="PTHR30146:SF153">
    <property type="entry name" value="LACTOSE OPERON REPRESSOR"/>
    <property type="match status" value="1"/>
</dbReference>
<dbReference type="InterPro" id="IPR010982">
    <property type="entry name" value="Lambda_DNA-bd_dom_sf"/>
</dbReference>
<evidence type="ECO:0000256" key="3">
    <source>
        <dbReference type="ARBA" id="ARBA00023163"/>
    </source>
</evidence>
<dbReference type="InterPro" id="IPR028082">
    <property type="entry name" value="Peripla_BP_I"/>
</dbReference>
<dbReference type="InterPro" id="IPR046335">
    <property type="entry name" value="LacI/GalR-like_sensor"/>
</dbReference>
<dbReference type="PANTHER" id="PTHR30146">
    <property type="entry name" value="LACI-RELATED TRANSCRIPTIONAL REPRESSOR"/>
    <property type="match status" value="1"/>
</dbReference>
<organism evidence="5 6">
    <name type="scientific">Yinghuangia aomiensis</name>
    <dbReference type="NCBI Taxonomy" id="676205"/>
    <lineage>
        <taxon>Bacteria</taxon>
        <taxon>Bacillati</taxon>
        <taxon>Actinomycetota</taxon>
        <taxon>Actinomycetes</taxon>
        <taxon>Kitasatosporales</taxon>
        <taxon>Streptomycetaceae</taxon>
        <taxon>Yinghuangia</taxon>
    </lineage>
</organism>
<dbReference type="PROSITE" id="PS50932">
    <property type="entry name" value="HTH_LACI_2"/>
    <property type="match status" value="1"/>
</dbReference>
<keyword evidence="2 5" id="KW-0238">DNA-binding</keyword>
<dbReference type="InterPro" id="IPR000843">
    <property type="entry name" value="HTH_LacI"/>
</dbReference>
<feature type="domain" description="HTH lacI-type" evidence="4">
    <location>
        <begin position="11"/>
        <end position="67"/>
    </location>
</feature>
<reference evidence="6" key="1">
    <citation type="journal article" date="2019" name="Int. J. Syst. Evol. Microbiol.">
        <title>The Global Catalogue of Microorganisms (GCM) 10K type strain sequencing project: providing services to taxonomists for standard genome sequencing and annotation.</title>
        <authorList>
            <consortium name="The Broad Institute Genomics Platform"/>
            <consortium name="The Broad Institute Genome Sequencing Center for Infectious Disease"/>
            <person name="Wu L."/>
            <person name="Ma J."/>
        </authorList>
    </citation>
    <scope>NUCLEOTIDE SEQUENCE [LARGE SCALE GENOMIC DNA]</scope>
    <source>
        <strain evidence="6">JCM 17986</strain>
    </source>
</reference>
<evidence type="ECO:0000313" key="6">
    <source>
        <dbReference type="Proteomes" id="UP001500466"/>
    </source>
</evidence>
<evidence type="ECO:0000256" key="2">
    <source>
        <dbReference type="ARBA" id="ARBA00023125"/>
    </source>
</evidence>
<dbReference type="Pfam" id="PF00356">
    <property type="entry name" value="LacI"/>
    <property type="match status" value="1"/>
</dbReference>
<keyword evidence="3" id="KW-0804">Transcription</keyword>
<accession>A0ABP9HSF6</accession>
<dbReference type="RefSeq" id="WP_345677907.1">
    <property type="nucleotide sequence ID" value="NZ_BAABHS010000018.1"/>
</dbReference>
<dbReference type="EMBL" id="BAABHS010000018">
    <property type="protein sequence ID" value="GAA4976792.1"/>
    <property type="molecule type" value="Genomic_DNA"/>
</dbReference>
<evidence type="ECO:0000259" key="4">
    <source>
        <dbReference type="PROSITE" id="PS50932"/>
    </source>
</evidence>
<keyword evidence="1" id="KW-0805">Transcription regulation</keyword>
<evidence type="ECO:0000313" key="5">
    <source>
        <dbReference type="EMBL" id="GAA4976792.1"/>
    </source>
</evidence>
<dbReference type="CDD" id="cd06267">
    <property type="entry name" value="PBP1_LacI_sugar_binding-like"/>
    <property type="match status" value="1"/>
</dbReference>
<dbReference type="SMART" id="SM00354">
    <property type="entry name" value="HTH_LACI"/>
    <property type="match status" value="1"/>
</dbReference>
<evidence type="ECO:0000256" key="1">
    <source>
        <dbReference type="ARBA" id="ARBA00023015"/>
    </source>
</evidence>